<reference evidence="1" key="1">
    <citation type="journal article" date="2023" name="G3 (Bethesda)">
        <title>A reference genome for the long-term kleptoplast-retaining sea slug Elysia crispata morphotype clarki.</title>
        <authorList>
            <person name="Eastman K.E."/>
            <person name="Pendleton A.L."/>
            <person name="Shaikh M.A."/>
            <person name="Suttiyut T."/>
            <person name="Ogas R."/>
            <person name="Tomko P."/>
            <person name="Gavelis G."/>
            <person name="Widhalm J.R."/>
            <person name="Wisecaver J.H."/>
        </authorList>
    </citation>
    <scope>NUCLEOTIDE SEQUENCE</scope>
    <source>
        <strain evidence="1">ECLA1</strain>
    </source>
</reference>
<evidence type="ECO:0000313" key="2">
    <source>
        <dbReference type="Proteomes" id="UP001283361"/>
    </source>
</evidence>
<name>A0AAE0YPQ5_9GAST</name>
<dbReference type="Proteomes" id="UP001283361">
    <property type="component" value="Unassembled WGS sequence"/>
</dbReference>
<dbReference type="EMBL" id="JAWDGP010005734">
    <property type="protein sequence ID" value="KAK3752896.1"/>
    <property type="molecule type" value="Genomic_DNA"/>
</dbReference>
<protein>
    <submittedName>
        <fullName evidence="1">Uncharacterized protein</fullName>
    </submittedName>
</protein>
<accession>A0AAE0YPQ5</accession>
<sequence>MRQLLEPNHFVRARDSLSSPEFRDILTPLLMSYKMVHIAHHLFMTGLACSFTAPEQSTEEQDIYIFLNS</sequence>
<comment type="caution">
    <text evidence="1">The sequence shown here is derived from an EMBL/GenBank/DDBJ whole genome shotgun (WGS) entry which is preliminary data.</text>
</comment>
<evidence type="ECO:0000313" key="1">
    <source>
        <dbReference type="EMBL" id="KAK3752896.1"/>
    </source>
</evidence>
<gene>
    <name evidence="1" type="ORF">RRG08_009117</name>
</gene>
<dbReference type="AlphaFoldDB" id="A0AAE0YPQ5"/>
<keyword evidence="2" id="KW-1185">Reference proteome</keyword>
<organism evidence="1 2">
    <name type="scientific">Elysia crispata</name>
    <name type="common">lettuce slug</name>
    <dbReference type="NCBI Taxonomy" id="231223"/>
    <lineage>
        <taxon>Eukaryota</taxon>
        <taxon>Metazoa</taxon>
        <taxon>Spiralia</taxon>
        <taxon>Lophotrochozoa</taxon>
        <taxon>Mollusca</taxon>
        <taxon>Gastropoda</taxon>
        <taxon>Heterobranchia</taxon>
        <taxon>Euthyneura</taxon>
        <taxon>Panpulmonata</taxon>
        <taxon>Sacoglossa</taxon>
        <taxon>Placobranchoidea</taxon>
        <taxon>Plakobranchidae</taxon>
        <taxon>Elysia</taxon>
    </lineage>
</organism>
<proteinExistence type="predicted"/>